<feature type="non-terminal residue" evidence="2">
    <location>
        <position position="1"/>
    </location>
</feature>
<accession>C5LUU1</accession>
<dbReference type="InParanoid" id="C5LUU1"/>
<dbReference type="RefSeq" id="XP_002766784.1">
    <property type="nucleotide sequence ID" value="XM_002766738.1"/>
</dbReference>
<evidence type="ECO:0008006" key="4">
    <source>
        <dbReference type="Google" id="ProtNLM"/>
    </source>
</evidence>
<feature type="compositionally biased region" description="Basic and acidic residues" evidence="1">
    <location>
        <begin position="83"/>
        <end position="97"/>
    </location>
</feature>
<proteinExistence type="predicted"/>
<feature type="region of interest" description="Disordered" evidence="1">
    <location>
        <begin position="65"/>
        <end position="119"/>
    </location>
</feature>
<evidence type="ECO:0000313" key="3">
    <source>
        <dbReference type="Proteomes" id="UP000007800"/>
    </source>
</evidence>
<reference evidence="2 3" key="1">
    <citation type="submission" date="2008-07" db="EMBL/GenBank/DDBJ databases">
        <authorList>
            <person name="El-Sayed N."/>
            <person name="Caler E."/>
            <person name="Inman J."/>
            <person name="Amedeo P."/>
            <person name="Hass B."/>
            <person name="Wortman J."/>
        </authorList>
    </citation>
    <scope>NUCLEOTIDE SEQUENCE [LARGE SCALE GENOMIC DNA]</scope>
    <source>
        <strain evidence="3">ATCC 50983 / TXsc</strain>
    </source>
</reference>
<dbReference type="OrthoDB" id="10542511at2759"/>
<protein>
    <recommendedName>
        <fullName evidence="4">Ubiquitin-like domain-containing protein</fullName>
    </recommendedName>
</protein>
<gene>
    <name evidence="2" type="ORF">Pmar_PMAR025825</name>
</gene>
<evidence type="ECO:0000313" key="2">
    <source>
        <dbReference type="EMBL" id="EEQ99501.1"/>
    </source>
</evidence>
<name>C5LUU1_PERM5</name>
<sequence>DKTCQKFLAQTCEHFGLWEPQLWRLVWKKGSREGEDLPDDNQTIEAAGLQHDDKLELVSMNSCLKRKTPPEKLDGNGGPRRRSSLDRWAEYGEKSGKENNFSSNNTGEIIAEKTAKDST</sequence>
<feature type="compositionally biased region" description="Polar residues" evidence="1">
    <location>
        <begin position="98"/>
        <end position="107"/>
    </location>
</feature>
<keyword evidence="3" id="KW-1185">Reference proteome</keyword>
<dbReference type="Proteomes" id="UP000007800">
    <property type="component" value="Unassembled WGS sequence"/>
</dbReference>
<dbReference type="AlphaFoldDB" id="C5LUU1"/>
<organism evidence="3">
    <name type="scientific">Perkinsus marinus (strain ATCC 50983 / TXsc)</name>
    <dbReference type="NCBI Taxonomy" id="423536"/>
    <lineage>
        <taxon>Eukaryota</taxon>
        <taxon>Sar</taxon>
        <taxon>Alveolata</taxon>
        <taxon>Perkinsozoa</taxon>
        <taxon>Perkinsea</taxon>
        <taxon>Perkinsida</taxon>
        <taxon>Perkinsidae</taxon>
        <taxon>Perkinsus</taxon>
    </lineage>
</organism>
<evidence type="ECO:0000256" key="1">
    <source>
        <dbReference type="SAM" id="MobiDB-lite"/>
    </source>
</evidence>
<dbReference type="GeneID" id="9051096"/>
<dbReference type="EMBL" id="GG685657">
    <property type="protein sequence ID" value="EEQ99501.1"/>
    <property type="molecule type" value="Genomic_DNA"/>
</dbReference>
<feature type="compositionally biased region" description="Basic and acidic residues" evidence="1">
    <location>
        <begin position="110"/>
        <end position="119"/>
    </location>
</feature>